<organism evidence="2">
    <name type="scientific">Capitella teleta</name>
    <name type="common">Polychaete worm</name>
    <dbReference type="NCBI Taxonomy" id="283909"/>
    <lineage>
        <taxon>Eukaryota</taxon>
        <taxon>Metazoa</taxon>
        <taxon>Spiralia</taxon>
        <taxon>Lophotrochozoa</taxon>
        <taxon>Annelida</taxon>
        <taxon>Polychaeta</taxon>
        <taxon>Sedentaria</taxon>
        <taxon>Scolecida</taxon>
        <taxon>Capitellidae</taxon>
        <taxon>Capitella</taxon>
    </lineage>
</organism>
<dbReference type="EMBL" id="AMQN01001365">
    <property type="status" value="NOT_ANNOTATED_CDS"/>
    <property type="molecule type" value="Genomic_DNA"/>
</dbReference>
<reference evidence="4" key="1">
    <citation type="submission" date="2012-12" db="EMBL/GenBank/DDBJ databases">
        <authorList>
            <person name="Hellsten U."/>
            <person name="Grimwood J."/>
            <person name="Chapman J.A."/>
            <person name="Shapiro H."/>
            <person name="Aerts A."/>
            <person name="Otillar R.P."/>
            <person name="Terry A.Y."/>
            <person name="Boore J.L."/>
            <person name="Simakov O."/>
            <person name="Marletaz F."/>
            <person name="Cho S.-J."/>
            <person name="Edsinger-Gonzales E."/>
            <person name="Havlak P."/>
            <person name="Kuo D.-H."/>
            <person name="Larsson T."/>
            <person name="Lv J."/>
            <person name="Arendt D."/>
            <person name="Savage R."/>
            <person name="Osoegawa K."/>
            <person name="de Jong P."/>
            <person name="Lindberg D.R."/>
            <person name="Seaver E.C."/>
            <person name="Weisblat D.A."/>
            <person name="Putnam N.H."/>
            <person name="Grigoriev I.V."/>
            <person name="Rokhsar D.S."/>
        </authorList>
    </citation>
    <scope>NUCLEOTIDE SEQUENCE</scope>
    <source>
        <strain evidence="4">I ESC-2004</strain>
    </source>
</reference>
<dbReference type="OrthoDB" id="6320751at2759"/>
<name>R7UGF8_CAPTE</name>
<evidence type="ECO:0000313" key="4">
    <source>
        <dbReference type="Proteomes" id="UP000014760"/>
    </source>
</evidence>
<gene>
    <name evidence="2" type="ORF">CAPTEDRAFT_214670</name>
</gene>
<evidence type="ECO:0000313" key="2">
    <source>
        <dbReference type="EMBL" id="ELU05168.1"/>
    </source>
</evidence>
<proteinExistence type="predicted"/>
<dbReference type="AlphaFoldDB" id="R7UGF8"/>
<evidence type="ECO:0000313" key="3">
    <source>
        <dbReference type="EnsemblMetazoa" id="CapteP214670"/>
    </source>
</evidence>
<reference evidence="3" key="3">
    <citation type="submission" date="2015-06" db="UniProtKB">
        <authorList>
            <consortium name="EnsemblMetazoa"/>
        </authorList>
    </citation>
    <scope>IDENTIFICATION</scope>
</reference>
<dbReference type="EMBL" id="KB301771">
    <property type="protein sequence ID" value="ELU05168.1"/>
    <property type="molecule type" value="Genomic_DNA"/>
</dbReference>
<dbReference type="Proteomes" id="UP000014760">
    <property type="component" value="Unassembled WGS sequence"/>
</dbReference>
<evidence type="ECO:0000256" key="1">
    <source>
        <dbReference type="SAM" id="Coils"/>
    </source>
</evidence>
<accession>R7UGF8</accession>
<keyword evidence="4" id="KW-1185">Reference proteome</keyword>
<sequence>MASNSPEKRPKSYRYCNAIKCSNRSARNVDSRTGEYVRFHRFPDPQKKRELDIKLLSVHHCSTVSLTHQGSPTELSVTECITLSTAWAPPAKKRKLMTPEAVSEASDNVHPMVELPPPPTPPPSLDMNKNFKEHDRMAQALTDLTALHSQYQAQSRKLNRLQERLEKKLKVELELQKEKERVKKEIIPLTILTINYFIPLTINYFLH</sequence>
<dbReference type="EnsemblMetazoa" id="CapteT214670">
    <property type="protein sequence ID" value="CapteP214670"/>
    <property type="gene ID" value="CapteG214670"/>
</dbReference>
<keyword evidence="1" id="KW-0175">Coiled coil</keyword>
<dbReference type="HOGENOM" id="CLU_096608_0_0_1"/>
<protein>
    <submittedName>
        <fullName evidence="2 3">Uncharacterized protein</fullName>
    </submittedName>
</protein>
<feature type="coiled-coil region" evidence="1">
    <location>
        <begin position="144"/>
        <end position="185"/>
    </location>
</feature>
<reference evidence="2 4" key="2">
    <citation type="journal article" date="2013" name="Nature">
        <title>Insights into bilaterian evolution from three spiralian genomes.</title>
        <authorList>
            <person name="Simakov O."/>
            <person name="Marletaz F."/>
            <person name="Cho S.J."/>
            <person name="Edsinger-Gonzales E."/>
            <person name="Havlak P."/>
            <person name="Hellsten U."/>
            <person name="Kuo D.H."/>
            <person name="Larsson T."/>
            <person name="Lv J."/>
            <person name="Arendt D."/>
            <person name="Savage R."/>
            <person name="Osoegawa K."/>
            <person name="de Jong P."/>
            <person name="Grimwood J."/>
            <person name="Chapman J.A."/>
            <person name="Shapiro H."/>
            <person name="Aerts A."/>
            <person name="Otillar R.P."/>
            <person name="Terry A.Y."/>
            <person name="Boore J.L."/>
            <person name="Grigoriev I.V."/>
            <person name="Lindberg D.R."/>
            <person name="Seaver E.C."/>
            <person name="Weisblat D.A."/>
            <person name="Putnam N.H."/>
            <person name="Rokhsar D.S."/>
        </authorList>
    </citation>
    <scope>NUCLEOTIDE SEQUENCE</scope>
    <source>
        <strain evidence="2 4">I ESC-2004</strain>
    </source>
</reference>